<keyword evidence="2" id="KW-1185">Reference proteome</keyword>
<gene>
    <name evidence="1" type="primary">higB-2</name>
    <name evidence="1" type="ORF">lpari_00391</name>
</gene>
<evidence type="ECO:0000313" key="1">
    <source>
        <dbReference type="EMBL" id="OEH48632.1"/>
    </source>
</evidence>
<dbReference type="Pfam" id="PF06296">
    <property type="entry name" value="RelE"/>
    <property type="match status" value="1"/>
</dbReference>
<protein>
    <submittedName>
        <fullName evidence="1">Toxin HigB-2</fullName>
    </submittedName>
</protein>
<proteinExistence type="predicted"/>
<dbReference type="AlphaFoldDB" id="A0A1E5JVT0"/>
<reference evidence="1 2" key="1">
    <citation type="submission" date="2016-02" db="EMBL/GenBank/DDBJ databases">
        <title>Secondary metabolites in Legionella.</title>
        <authorList>
            <person name="Tobias N.J."/>
            <person name="Bode H.B."/>
        </authorList>
    </citation>
    <scope>NUCLEOTIDE SEQUENCE [LARGE SCALE GENOMIC DNA]</scope>
    <source>
        <strain evidence="1 2">DSM 19216</strain>
    </source>
</reference>
<organism evidence="1 2">
    <name type="scientific">Legionella parisiensis</name>
    <dbReference type="NCBI Taxonomy" id="45071"/>
    <lineage>
        <taxon>Bacteria</taxon>
        <taxon>Pseudomonadati</taxon>
        <taxon>Pseudomonadota</taxon>
        <taxon>Gammaproteobacteria</taxon>
        <taxon>Legionellales</taxon>
        <taxon>Legionellaceae</taxon>
        <taxon>Legionella</taxon>
    </lineage>
</organism>
<dbReference type="STRING" id="45071.Lpar_1443"/>
<evidence type="ECO:0000313" key="2">
    <source>
        <dbReference type="Proteomes" id="UP000095229"/>
    </source>
</evidence>
<name>A0A1E5JVT0_9GAMM</name>
<dbReference type="EMBL" id="LSOG01000010">
    <property type="protein sequence ID" value="OEH48632.1"/>
    <property type="molecule type" value="Genomic_DNA"/>
</dbReference>
<dbReference type="Proteomes" id="UP000095229">
    <property type="component" value="Unassembled WGS sequence"/>
</dbReference>
<comment type="caution">
    <text evidence="1">The sequence shown here is derived from an EMBL/GenBank/DDBJ whole genome shotgun (WGS) entry which is preliminary data.</text>
</comment>
<sequence length="135" mass="15420">MGLTNIPNGVIVFIMKIKKILQTVVELPEFIKQSQSCMDEESKKSFIDYIAEFPLQGDLIVGTGGVRKIRWTGDSNKGKRGGVRVIYYYYDQTIPIFLLTVYGKNQKDNLTQEEKNIIKSIIGKIVDAYKENNHE</sequence>
<dbReference type="PATRIC" id="fig|45071.6.peg.1551"/>
<dbReference type="InterPro" id="IPR009387">
    <property type="entry name" value="HigB-2"/>
</dbReference>
<accession>A0A1E5JVT0</accession>